<evidence type="ECO:0000313" key="1">
    <source>
        <dbReference type="EMBL" id="GLK79949.1"/>
    </source>
</evidence>
<comment type="caution">
    <text evidence="1">The sequence shown here is derived from an EMBL/GenBank/DDBJ whole genome shotgun (WGS) entry which is preliminary data.</text>
</comment>
<sequence>MVSFLLQADSAAEFRKRGFDEDGLIDGSRAASRMSWSAFSYQSRVRNAEEIAGALVVHLGDFLTCTAWVCRRALGDHTGENVVRPDWSRYVAWRTAHGATRTLGEAPGHLFGRGESADLREFIAVALYLGWDTLLKTDKTRTIVKLSHDDRIELYHFSAPAELKSELGRLCEPAPWFDPRPRRR</sequence>
<proteinExistence type="predicted"/>
<reference evidence="1" key="2">
    <citation type="submission" date="2023-01" db="EMBL/GenBank/DDBJ databases">
        <authorList>
            <person name="Sun Q."/>
            <person name="Evtushenko L."/>
        </authorList>
    </citation>
    <scope>NUCLEOTIDE SEQUENCE</scope>
    <source>
        <strain evidence="1">VKM B-2748</strain>
    </source>
</reference>
<dbReference type="Proteomes" id="UP001143309">
    <property type="component" value="Unassembled WGS sequence"/>
</dbReference>
<dbReference type="AlphaFoldDB" id="A0A9W6JPI1"/>
<keyword evidence="2" id="KW-1185">Reference proteome</keyword>
<evidence type="ECO:0000313" key="2">
    <source>
        <dbReference type="Proteomes" id="UP001143309"/>
    </source>
</evidence>
<dbReference type="EMBL" id="BSFL01000002">
    <property type="protein sequence ID" value="GLK79949.1"/>
    <property type="molecule type" value="Genomic_DNA"/>
</dbReference>
<protein>
    <submittedName>
        <fullName evidence="1">Uncharacterized protein</fullName>
    </submittedName>
</protein>
<reference evidence="1" key="1">
    <citation type="journal article" date="2014" name="Int. J. Syst. Evol. Microbiol.">
        <title>Complete genome sequence of Corynebacterium casei LMG S-19264T (=DSM 44701T), isolated from a smear-ripened cheese.</title>
        <authorList>
            <consortium name="US DOE Joint Genome Institute (JGI-PGF)"/>
            <person name="Walter F."/>
            <person name="Albersmeier A."/>
            <person name="Kalinowski J."/>
            <person name="Ruckert C."/>
        </authorList>
    </citation>
    <scope>NUCLEOTIDE SEQUENCE</scope>
    <source>
        <strain evidence="1">VKM B-2748</strain>
    </source>
</reference>
<name>A0A9W6JPI1_9HYPH</name>
<gene>
    <name evidence="1" type="ORF">GCM10008174_16900</name>
</gene>
<accession>A0A9W6JPI1</accession>
<organism evidence="1 2">
    <name type="scientific">Methylopila turkensis</name>
    <dbReference type="NCBI Taxonomy" id="1437816"/>
    <lineage>
        <taxon>Bacteria</taxon>
        <taxon>Pseudomonadati</taxon>
        <taxon>Pseudomonadota</taxon>
        <taxon>Alphaproteobacteria</taxon>
        <taxon>Hyphomicrobiales</taxon>
        <taxon>Methylopilaceae</taxon>
        <taxon>Methylopila</taxon>
    </lineage>
</organism>